<gene>
    <name evidence="1" type="ORF">BSK56_11790</name>
</gene>
<evidence type="ECO:0000313" key="2">
    <source>
        <dbReference type="Proteomes" id="UP000187412"/>
    </source>
</evidence>
<dbReference type="RefSeq" id="WP_076110688.1">
    <property type="nucleotide sequence ID" value="NZ_MPTB01000012.1"/>
</dbReference>
<keyword evidence="2" id="KW-1185">Reference proteome</keyword>
<reference evidence="1 2" key="1">
    <citation type="submission" date="2016-10" db="EMBL/GenBank/DDBJ databases">
        <title>Paenibacillus species isolates.</title>
        <authorList>
            <person name="Beno S.M."/>
        </authorList>
    </citation>
    <scope>NUCLEOTIDE SEQUENCE [LARGE SCALE GENOMIC DNA]</scope>
    <source>
        <strain evidence="1 2">FSL H7-0744</strain>
    </source>
</reference>
<accession>A0ABX3HFQ5</accession>
<protein>
    <submittedName>
        <fullName evidence="1">Uncharacterized protein</fullName>
    </submittedName>
</protein>
<proteinExistence type="predicted"/>
<comment type="caution">
    <text evidence="1">The sequence shown here is derived from an EMBL/GenBank/DDBJ whole genome shotgun (WGS) entry which is preliminary data.</text>
</comment>
<evidence type="ECO:0000313" key="1">
    <source>
        <dbReference type="EMBL" id="OMD48447.1"/>
    </source>
</evidence>
<name>A0ABX3HFQ5_PAEBO</name>
<sequence length="148" mass="17072">MFIASDNGRKLPGQLFYIKSEYSFDFKPSRNADITLMLNFLYLGVDSETMLAQQVWGYNSYTTWNERDLIQPYYFVGELRLQELIEPGTSKRLKEGWSTSYDPKTGWICIGNEEASQNDIGVEFANNTVAIVNSGELKSIWLRPYLNE</sequence>
<dbReference type="Proteomes" id="UP000187412">
    <property type="component" value="Unassembled WGS sequence"/>
</dbReference>
<dbReference type="EMBL" id="MPTB01000012">
    <property type="protein sequence ID" value="OMD48447.1"/>
    <property type="molecule type" value="Genomic_DNA"/>
</dbReference>
<organism evidence="1 2">
    <name type="scientific">Paenibacillus borealis</name>
    <dbReference type="NCBI Taxonomy" id="160799"/>
    <lineage>
        <taxon>Bacteria</taxon>
        <taxon>Bacillati</taxon>
        <taxon>Bacillota</taxon>
        <taxon>Bacilli</taxon>
        <taxon>Bacillales</taxon>
        <taxon>Paenibacillaceae</taxon>
        <taxon>Paenibacillus</taxon>
    </lineage>
</organism>